<accession>A0A1G1XQX1</accession>
<feature type="transmembrane region" description="Helical" evidence="1">
    <location>
        <begin position="6"/>
        <end position="22"/>
    </location>
</feature>
<gene>
    <name evidence="2" type="ORF">A2Y82_02610</name>
</gene>
<protein>
    <submittedName>
        <fullName evidence="2">Uncharacterized protein</fullName>
    </submittedName>
</protein>
<proteinExistence type="predicted"/>
<evidence type="ECO:0000313" key="2">
    <source>
        <dbReference type="EMBL" id="OGY41747.1"/>
    </source>
</evidence>
<comment type="caution">
    <text evidence="2">The sequence shown here is derived from an EMBL/GenBank/DDBJ whole genome shotgun (WGS) entry which is preliminary data.</text>
</comment>
<evidence type="ECO:0000313" key="3">
    <source>
        <dbReference type="Proteomes" id="UP000176498"/>
    </source>
</evidence>
<keyword evidence="1" id="KW-1133">Transmembrane helix</keyword>
<dbReference type="Proteomes" id="UP000176498">
    <property type="component" value="Unassembled WGS sequence"/>
</dbReference>
<keyword evidence="1" id="KW-0812">Transmembrane</keyword>
<dbReference type="EMBL" id="MHHZ01000014">
    <property type="protein sequence ID" value="OGY41747.1"/>
    <property type="molecule type" value="Genomic_DNA"/>
</dbReference>
<organism evidence="2 3">
    <name type="scientific">Candidatus Buchananbacteria bacterium RBG_13_36_9</name>
    <dbReference type="NCBI Taxonomy" id="1797530"/>
    <lineage>
        <taxon>Bacteria</taxon>
        <taxon>Candidatus Buchananiibacteriota</taxon>
    </lineage>
</organism>
<name>A0A1G1XQX1_9BACT</name>
<sequence length="143" mass="16823">MKRIFLVVIGISTVLIGLWFLCENSFERQSRMPPIKKEKIENITRIFMHEPYRYTFFIDGQNDKKEVLVKTIRASCIKIYNNVLANETSWIEYVIWDQNDPLQKRGDNWDVRILEIHIHDISQIQGAGWDHGKFGKGATNVIE</sequence>
<keyword evidence="1" id="KW-0472">Membrane</keyword>
<dbReference type="AlphaFoldDB" id="A0A1G1XQX1"/>
<evidence type="ECO:0000256" key="1">
    <source>
        <dbReference type="SAM" id="Phobius"/>
    </source>
</evidence>
<reference evidence="2 3" key="1">
    <citation type="journal article" date="2016" name="Nat. Commun.">
        <title>Thousands of microbial genomes shed light on interconnected biogeochemical processes in an aquifer system.</title>
        <authorList>
            <person name="Anantharaman K."/>
            <person name="Brown C.T."/>
            <person name="Hug L.A."/>
            <person name="Sharon I."/>
            <person name="Castelle C.J."/>
            <person name="Probst A.J."/>
            <person name="Thomas B.C."/>
            <person name="Singh A."/>
            <person name="Wilkins M.J."/>
            <person name="Karaoz U."/>
            <person name="Brodie E.L."/>
            <person name="Williams K.H."/>
            <person name="Hubbard S.S."/>
            <person name="Banfield J.F."/>
        </authorList>
    </citation>
    <scope>NUCLEOTIDE SEQUENCE [LARGE SCALE GENOMIC DNA]</scope>
</reference>